<evidence type="ECO:0000256" key="1">
    <source>
        <dbReference type="SAM" id="Phobius"/>
    </source>
</evidence>
<accession>A0A4Q5IX82</accession>
<sequence>MTTLRGRLATLLLVGYAVSGLWVVVGALVLAAAVSGLGGLGDLLADLLTWAAVLVGVLAVLPGVALAVRVRNRRAGDVVATLYGALVVALTAGQVREDTMFLVPHLAGLVLVVCAFPWEEPVDSAA</sequence>
<dbReference type="AlphaFoldDB" id="A0A4Q5IX82"/>
<gene>
    <name evidence="2" type="ORF">ETU37_20890</name>
</gene>
<keyword evidence="1" id="KW-0472">Membrane</keyword>
<organism evidence="2 3">
    <name type="scientific">Nocardioides iriomotensis</name>
    <dbReference type="NCBI Taxonomy" id="715784"/>
    <lineage>
        <taxon>Bacteria</taxon>
        <taxon>Bacillati</taxon>
        <taxon>Actinomycetota</taxon>
        <taxon>Actinomycetes</taxon>
        <taxon>Propionibacteriales</taxon>
        <taxon>Nocardioidaceae</taxon>
        <taxon>Nocardioides</taxon>
    </lineage>
</organism>
<comment type="caution">
    <text evidence="2">The sequence shown here is derived from an EMBL/GenBank/DDBJ whole genome shotgun (WGS) entry which is preliminary data.</text>
</comment>
<proteinExistence type="predicted"/>
<feature type="transmembrane region" description="Helical" evidence="1">
    <location>
        <begin position="75"/>
        <end position="95"/>
    </location>
</feature>
<evidence type="ECO:0000313" key="2">
    <source>
        <dbReference type="EMBL" id="RYU09509.1"/>
    </source>
</evidence>
<keyword evidence="1" id="KW-0812">Transmembrane</keyword>
<name>A0A4Q5IX82_9ACTN</name>
<reference evidence="2 3" key="1">
    <citation type="submission" date="2019-01" db="EMBL/GenBank/DDBJ databases">
        <title>Nocardioides guangzhouensis sp. nov., an actinobacterium isolated from soil.</title>
        <authorList>
            <person name="Fu Y."/>
            <person name="Cai Y."/>
            <person name="Lin Z."/>
            <person name="Chen P."/>
        </authorList>
    </citation>
    <scope>NUCLEOTIDE SEQUENCE [LARGE SCALE GENOMIC DNA]</scope>
    <source>
        <strain evidence="2 3">NBRC 105384</strain>
    </source>
</reference>
<keyword evidence="3" id="KW-1185">Reference proteome</keyword>
<dbReference type="Proteomes" id="UP000291189">
    <property type="component" value="Unassembled WGS sequence"/>
</dbReference>
<feature type="transmembrane region" description="Helical" evidence="1">
    <location>
        <begin position="47"/>
        <end position="68"/>
    </location>
</feature>
<keyword evidence="1" id="KW-1133">Transmembrane helix</keyword>
<evidence type="ECO:0000313" key="3">
    <source>
        <dbReference type="Proteomes" id="UP000291189"/>
    </source>
</evidence>
<protein>
    <submittedName>
        <fullName evidence="2">Uncharacterized protein</fullName>
    </submittedName>
</protein>
<dbReference type="EMBL" id="SDPU01000035">
    <property type="protein sequence ID" value="RYU09509.1"/>
    <property type="molecule type" value="Genomic_DNA"/>
</dbReference>
<feature type="transmembrane region" description="Helical" evidence="1">
    <location>
        <begin position="12"/>
        <end position="35"/>
    </location>
</feature>
<dbReference type="RefSeq" id="WP_129989274.1">
    <property type="nucleotide sequence ID" value="NZ_SDPU01000035.1"/>
</dbReference>